<reference evidence="2" key="2">
    <citation type="submission" date="2021-04" db="EMBL/GenBank/DDBJ databases">
        <authorList>
            <person name="Gilroy R."/>
        </authorList>
    </citation>
    <scope>NUCLEOTIDE SEQUENCE</scope>
    <source>
        <strain evidence="2">ChiHecec3B27-8219</strain>
    </source>
</reference>
<name>A0A9D2FWX3_9BACT</name>
<dbReference type="Pfam" id="PF11738">
    <property type="entry name" value="DUF3298"/>
    <property type="match status" value="1"/>
</dbReference>
<dbReference type="EMBL" id="DXBE01000003">
    <property type="protein sequence ID" value="HIZ68312.1"/>
    <property type="molecule type" value="Genomic_DNA"/>
</dbReference>
<dbReference type="InterPro" id="IPR021729">
    <property type="entry name" value="DUF3298"/>
</dbReference>
<dbReference type="Gene3D" id="3.30.565.40">
    <property type="entry name" value="Fervidobacterium nodosum Rt17-B1 like"/>
    <property type="match status" value="1"/>
</dbReference>
<feature type="domain" description="DUF3298" evidence="1">
    <location>
        <begin position="180"/>
        <end position="253"/>
    </location>
</feature>
<reference evidence="2" key="1">
    <citation type="journal article" date="2021" name="PeerJ">
        <title>Extensive microbial diversity within the chicken gut microbiome revealed by metagenomics and culture.</title>
        <authorList>
            <person name="Gilroy R."/>
            <person name="Ravi A."/>
            <person name="Getino M."/>
            <person name="Pursley I."/>
            <person name="Horton D.L."/>
            <person name="Alikhan N.F."/>
            <person name="Baker D."/>
            <person name="Gharbi K."/>
            <person name="Hall N."/>
            <person name="Watson M."/>
            <person name="Adriaenssens E.M."/>
            <person name="Foster-Nyarko E."/>
            <person name="Jarju S."/>
            <person name="Secka A."/>
            <person name="Antonio M."/>
            <person name="Oren A."/>
            <person name="Chaudhuri R.R."/>
            <person name="La Ragione R."/>
            <person name="Hildebrand F."/>
            <person name="Pallen M.J."/>
        </authorList>
    </citation>
    <scope>NUCLEOTIDE SEQUENCE</scope>
    <source>
        <strain evidence="2">ChiHecec3B27-8219</strain>
    </source>
</reference>
<evidence type="ECO:0000313" key="3">
    <source>
        <dbReference type="Proteomes" id="UP000824055"/>
    </source>
</evidence>
<sequence>MKQKFFPILMIAATLVGCAGNKSKTTAEIDGIAFDSVLVDTVCHLTSDTNSPAFNIKLSLQYAKGDSAQAFNDSLLACGILMPDYMPDGETKDIPSVVNQFVEKAFKQYKEFSLPIYRDDPEHSQSLNNSYEVKTETRNVEGDVINYIATVYYYGGGAHGMGQTIVKNINAKTGKIVQLSDVFVPGYEKTLVAKLSDKLKEFFKVENDEGLKENIFVDSLYVPDNFILGKDNITFIYNSDEIAAHAVGEIRLEFAKSDLEGILQKK</sequence>
<evidence type="ECO:0000313" key="2">
    <source>
        <dbReference type="EMBL" id="HIZ68312.1"/>
    </source>
</evidence>
<evidence type="ECO:0000259" key="1">
    <source>
        <dbReference type="Pfam" id="PF11738"/>
    </source>
</evidence>
<accession>A0A9D2FWX3</accession>
<proteinExistence type="predicted"/>
<gene>
    <name evidence="2" type="ORF">H9966_00235</name>
</gene>
<dbReference type="AlphaFoldDB" id="A0A9D2FWX3"/>
<dbReference type="Proteomes" id="UP000824055">
    <property type="component" value="Unassembled WGS sequence"/>
</dbReference>
<protein>
    <submittedName>
        <fullName evidence="2">DUF3298 and DUF4163 domain-containing protein</fullName>
    </submittedName>
</protein>
<comment type="caution">
    <text evidence="2">The sequence shown here is derived from an EMBL/GenBank/DDBJ whole genome shotgun (WGS) entry which is preliminary data.</text>
</comment>
<dbReference type="PROSITE" id="PS51257">
    <property type="entry name" value="PROKAR_LIPOPROTEIN"/>
    <property type="match status" value="1"/>
</dbReference>
<organism evidence="2 3">
    <name type="scientific">Candidatus Prevotella avicola</name>
    <dbReference type="NCBI Taxonomy" id="2838738"/>
    <lineage>
        <taxon>Bacteria</taxon>
        <taxon>Pseudomonadati</taxon>
        <taxon>Bacteroidota</taxon>
        <taxon>Bacteroidia</taxon>
        <taxon>Bacteroidales</taxon>
        <taxon>Prevotellaceae</taxon>
        <taxon>Prevotella</taxon>
    </lineage>
</organism>
<dbReference type="InterPro" id="IPR037126">
    <property type="entry name" value="PdaC/RsiV-like_sf"/>
</dbReference>
<dbReference type="Gene3D" id="3.90.640.20">
    <property type="entry name" value="Heat-shock cognate protein, ATPase"/>
    <property type="match status" value="1"/>
</dbReference>